<dbReference type="CDD" id="cd12148">
    <property type="entry name" value="fungal_TF_MHR"/>
    <property type="match status" value="1"/>
</dbReference>
<name>M2SHN5_COCH5</name>
<feature type="domain" description="Zn(2)-C6 fungal-type" evidence="6">
    <location>
        <begin position="14"/>
        <end position="43"/>
    </location>
</feature>
<sequence length="663" mass="74961">MNQPRTKLTRRRGACEECRQKKVRCDGANPCNHCQRNESRCKYNIRHSRRRLQEKSTQGPDHHVATTTQPYAVDGNAMPDSSNQDRSEIVTGQDIEGSANPLNTPFSEECFSQLVSDSAHSYLDFDFPDETILSTNHIQIIDQQTDSFHNQIPHYISRNNTPMLDWLITDHDEHLHQHSTAQFCDTVETEQEDGVTERTLTLFSERTVADKKKLLSIHKTYKIITLFQNADGSSRRRHSLLDKVKVLLSPEHHTCLSKLLRKIDFGKKHQSLGLNDLPMGKLIRRAFKEPGGLSLFIKEHDVTRIQKLFFDPKKPPIEVSDMSLLIISLTWGALLEPEVRSGSKVALLDAMLETSSLLLRQNSSIRKLLALVAMLCLAEKTGSDNLLALLTGSISTAASLALHLEPSLRNFCASDEQVIQTKRAMLLLYCIDKSYALRWQTFSLLSDGALPTTNLSDNVLESGFATTQSLEWLQIRFEYSKICENIMQIKVGAEAKSPEDRSNRAVTLSTALEEWYRSASISQMRLSLDHNDAMRVKLQISHYYYEARVELLSINLPDPQPSYVTVSQECTQLLRQSTRDIITCSSTIPSEFLLQDCNHLYINKLALCFLALDILLEVNGSTSKGSRAFLSIVAGFFARMGVLLPQASVFEEVSDFIETLMYL</sequence>
<evidence type="ECO:0000256" key="5">
    <source>
        <dbReference type="SAM" id="MobiDB-lite"/>
    </source>
</evidence>
<feature type="region of interest" description="Disordered" evidence="5">
    <location>
        <begin position="51"/>
        <end position="88"/>
    </location>
</feature>
<feature type="compositionally biased region" description="Polar residues" evidence="5">
    <location>
        <begin position="55"/>
        <end position="70"/>
    </location>
</feature>
<dbReference type="PROSITE" id="PS50048">
    <property type="entry name" value="ZN2_CY6_FUNGAL_2"/>
    <property type="match status" value="1"/>
</dbReference>
<dbReference type="STRING" id="701091.M2SHN5"/>
<dbReference type="InterPro" id="IPR001138">
    <property type="entry name" value="Zn2Cys6_DnaBD"/>
</dbReference>
<keyword evidence="3" id="KW-0238">DNA-binding</keyword>
<organism evidence="7 8">
    <name type="scientific">Cochliobolus heterostrophus (strain C5 / ATCC 48332 / race O)</name>
    <name type="common">Southern corn leaf blight fungus</name>
    <name type="synonym">Bipolaris maydis</name>
    <dbReference type="NCBI Taxonomy" id="701091"/>
    <lineage>
        <taxon>Eukaryota</taxon>
        <taxon>Fungi</taxon>
        <taxon>Dikarya</taxon>
        <taxon>Ascomycota</taxon>
        <taxon>Pezizomycotina</taxon>
        <taxon>Dothideomycetes</taxon>
        <taxon>Pleosporomycetidae</taxon>
        <taxon>Pleosporales</taxon>
        <taxon>Pleosporineae</taxon>
        <taxon>Pleosporaceae</taxon>
        <taxon>Bipolaris</taxon>
    </lineage>
</organism>
<dbReference type="GO" id="GO:0005634">
    <property type="term" value="C:nucleus"/>
    <property type="evidence" value="ECO:0007669"/>
    <property type="project" value="UniProtKB-SubCell"/>
</dbReference>
<evidence type="ECO:0000259" key="6">
    <source>
        <dbReference type="PROSITE" id="PS50048"/>
    </source>
</evidence>
<dbReference type="Gene3D" id="4.10.240.10">
    <property type="entry name" value="Zn(2)-C6 fungal-type DNA-binding domain"/>
    <property type="match status" value="1"/>
</dbReference>
<keyword evidence="2" id="KW-0479">Metal-binding</keyword>
<protein>
    <recommendedName>
        <fullName evidence="6">Zn(2)-C6 fungal-type domain-containing protein</fullName>
    </recommendedName>
</protein>
<dbReference type="PANTHER" id="PTHR46910">
    <property type="entry name" value="TRANSCRIPTION FACTOR PDR1"/>
    <property type="match status" value="1"/>
</dbReference>
<dbReference type="GO" id="GO:0000981">
    <property type="term" value="F:DNA-binding transcription factor activity, RNA polymerase II-specific"/>
    <property type="evidence" value="ECO:0007669"/>
    <property type="project" value="InterPro"/>
</dbReference>
<dbReference type="CDD" id="cd00067">
    <property type="entry name" value="GAL4"/>
    <property type="match status" value="1"/>
</dbReference>
<dbReference type="AlphaFoldDB" id="M2SHN5"/>
<dbReference type="HOGENOM" id="CLU_425112_0_0_1"/>
<keyword evidence="8" id="KW-1185">Reference proteome</keyword>
<keyword evidence="4" id="KW-0539">Nucleus</keyword>
<evidence type="ECO:0000256" key="4">
    <source>
        <dbReference type="ARBA" id="ARBA00023242"/>
    </source>
</evidence>
<evidence type="ECO:0000313" key="8">
    <source>
        <dbReference type="Proteomes" id="UP000016936"/>
    </source>
</evidence>
<accession>M2SHN5</accession>
<dbReference type="Pfam" id="PF00172">
    <property type="entry name" value="Zn_clus"/>
    <property type="match status" value="1"/>
</dbReference>
<dbReference type="PANTHER" id="PTHR46910:SF3">
    <property type="entry name" value="HALOTOLERANCE PROTEIN 9-RELATED"/>
    <property type="match status" value="1"/>
</dbReference>
<reference evidence="7 8" key="1">
    <citation type="journal article" date="2012" name="PLoS Pathog.">
        <title>Diverse lifestyles and strategies of plant pathogenesis encoded in the genomes of eighteen Dothideomycetes fungi.</title>
        <authorList>
            <person name="Ohm R.A."/>
            <person name="Feau N."/>
            <person name="Henrissat B."/>
            <person name="Schoch C.L."/>
            <person name="Horwitz B.A."/>
            <person name="Barry K.W."/>
            <person name="Condon B.J."/>
            <person name="Copeland A.C."/>
            <person name="Dhillon B."/>
            <person name="Glaser F."/>
            <person name="Hesse C.N."/>
            <person name="Kosti I."/>
            <person name="LaButti K."/>
            <person name="Lindquist E.A."/>
            <person name="Lucas S."/>
            <person name="Salamov A.A."/>
            <person name="Bradshaw R.E."/>
            <person name="Ciuffetti L."/>
            <person name="Hamelin R.C."/>
            <person name="Kema G.H.J."/>
            <person name="Lawrence C."/>
            <person name="Scott J.A."/>
            <person name="Spatafora J.W."/>
            <person name="Turgeon B.G."/>
            <person name="de Wit P.J.G.M."/>
            <person name="Zhong S."/>
            <person name="Goodwin S.B."/>
            <person name="Grigoriev I.V."/>
        </authorList>
    </citation>
    <scope>NUCLEOTIDE SEQUENCE [LARGE SCALE GENOMIC DNA]</scope>
    <source>
        <strain evidence="8">C5 / ATCC 48332 / race O</strain>
    </source>
</reference>
<dbReference type="OrthoDB" id="3693136at2759"/>
<evidence type="ECO:0000256" key="2">
    <source>
        <dbReference type="ARBA" id="ARBA00022723"/>
    </source>
</evidence>
<dbReference type="EMBL" id="KB445599">
    <property type="protein sequence ID" value="EMD84890.1"/>
    <property type="molecule type" value="Genomic_DNA"/>
</dbReference>
<evidence type="ECO:0000256" key="1">
    <source>
        <dbReference type="ARBA" id="ARBA00004123"/>
    </source>
</evidence>
<proteinExistence type="predicted"/>
<evidence type="ECO:0000256" key="3">
    <source>
        <dbReference type="ARBA" id="ARBA00023125"/>
    </source>
</evidence>
<dbReference type="SMART" id="SM00066">
    <property type="entry name" value="GAL4"/>
    <property type="match status" value="1"/>
</dbReference>
<comment type="subcellular location">
    <subcellularLocation>
        <location evidence="1">Nucleus</location>
    </subcellularLocation>
</comment>
<dbReference type="GO" id="GO:0003677">
    <property type="term" value="F:DNA binding"/>
    <property type="evidence" value="ECO:0007669"/>
    <property type="project" value="UniProtKB-KW"/>
</dbReference>
<dbReference type="Proteomes" id="UP000016936">
    <property type="component" value="Unassembled WGS sequence"/>
</dbReference>
<dbReference type="PROSITE" id="PS00463">
    <property type="entry name" value="ZN2_CY6_FUNGAL_1"/>
    <property type="match status" value="1"/>
</dbReference>
<dbReference type="InterPro" id="IPR050987">
    <property type="entry name" value="AtrR-like"/>
</dbReference>
<reference evidence="8" key="2">
    <citation type="journal article" date="2013" name="PLoS Genet.">
        <title>Comparative genome structure, secondary metabolite, and effector coding capacity across Cochliobolus pathogens.</title>
        <authorList>
            <person name="Condon B.J."/>
            <person name="Leng Y."/>
            <person name="Wu D."/>
            <person name="Bushley K.E."/>
            <person name="Ohm R.A."/>
            <person name="Otillar R."/>
            <person name="Martin J."/>
            <person name="Schackwitz W."/>
            <person name="Grimwood J."/>
            <person name="MohdZainudin N."/>
            <person name="Xue C."/>
            <person name="Wang R."/>
            <person name="Manning V.A."/>
            <person name="Dhillon B."/>
            <person name="Tu Z.J."/>
            <person name="Steffenson B.J."/>
            <person name="Salamov A."/>
            <person name="Sun H."/>
            <person name="Lowry S."/>
            <person name="LaButti K."/>
            <person name="Han J."/>
            <person name="Copeland A."/>
            <person name="Lindquist E."/>
            <person name="Barry K."/>
            <person name="Schmutz J."/>
            <person name="Baker S.E."/>
            <person name="Ciuffetti L.M."/>
            <person name="Grigoriev I.V."/>
            <person name="Zhong S."/>
            <person name="Turgeon B.G."/>
        </authorList>
    </citation>
    <scope>NUCLEOTIDE SEQUENCE [LARGE SCALE GENOMIC DNA]</scope>
    <source>
        <strain evidence="8">C5 / ATCC 48332 / race O</strain>
    </source>
</reference>
<dbReference type="GO" id="GO:0008270">
    <property type="term" value="F:zinc ion binding"/>
    <property type="evidence" value="ECO:0007669"/>
    <property type="project" value="InterPro"/>
</dbReference>
<dbReference type="OMA" id="CKSACFE"/>
<dbReference type="InterPro" id="IPR036864">
    <property type="entry name" value="Zn2-C6_fun-type_DNA-bd_sf"/>
</dbReference>
<dbReference type="SUPFAM" id="SSF57701">
    <property type="entry name" value="Zn2/Cys6 DNA-binding domain"/>
    <property type="match status" value="1"/>
</dbReference>
<gene>
    <name evidence="7" type="ORF">COCHEDRAFT_1199253</name>
</gene>
<evidence type="ECO:0000313" key="7">
    <source>
        <dbReference type="EMBL" id="EMD84890.1"/>
    </source>
</evidence>